<evidence type="ECO:0000256" key="2">
    <source>
        <dbReference type="ARBA" id="ARBA00023125"/>
    </source>
</evidence>
<evidence type="ECO:0000313" key="6">
    <source>
        <dbReference type="Proteomes" id="UP000001702"/>
    </source>
</evidence>
<name>D4GKH1_PANAM</name>
<accession>D4GKH1</accession>
<protein>
    <submittedName>
        <fullName evidence="5">SrlR</fullName>
    </submittedName>
</protein>
<dbReference type="SMART" id="SM00420">
    <property type="entry name" value="HTH_DEOR"/>
    <property type="match status" value="1"/>
</dbReference>
<dbReference type="InterPro" id="IPR036390">
    <property type="entry name" value="WH_DNA-bd_sf"/>
</dbReference>
<dbReference type="HOGENOM" id="CLU_060699_0_1_6"/>
<evidence type="ECO:0000313" key="5">
    <source>
        <dbReference type="EMBL" id="ADD76000.1"/>
    </source>
</evidence>
<feature type="domain" description="HTH deoR-type" evidence="4">
    <location>
        <begin position="14"/>
        <end position="69"/>
    </location>
</feature>
<dbReference type="InterPro" id="IPR050313">
    <property type="entry name" value="Carb_Metab_HTH_regulators"/>
</dbReference>
<evidence type="ECO:0000259" key="4">
    <source>
        <dbReference type="PROSITE" id="PS51000"/>
    </source>
</evidence>
<dbReference type="InterPro" id="IPR001034">
    <property type="entry name" value="DeoR_HTH"/>
</dbReference>
<dbReference type="PROSITE" id="PS51000">
    <property type="entry name" value="HTH_DEOR_2"/>
    <property type="match status" value="1"/>
</dbReference>
<dbReference type="Pfam" id="PF00455">
    <property type="entry name" value="DeoRC"/>
    <property type="match status" value="1"/>
</dbReference>
<dbReference type="InterPro" id="IPR014036">
    <property type="entry name" value="DeoR-like_C"/>
</dbReference>
<reference evidence="5 6" key="1">
    <citation type="journal article" date="2010" name="J. Bacteriol.">
        <title>Genome sequence of Pantoea ananatis LMG20103, the causative agent of Eucalyptus blight and dieback.</title>
        <authorList>
            <person name="De Maayer P."/>
            <person name="Chan W.Y."/>
            <person name="Venter S.N."/>
            <person name="Toth I.K."/>
            <person name="Birch P.R."/>
            <person name="Joubert F."/>
            <person name="Coutinho T.A."/>
        </authorList>
    </citation>
    <scope>NUCLEOTIDE SEQUENCE [LARGE SCALE GENOMIC DNA]</scope>
    <source>
        <strain evidence="5 6">LMG 20103</strain>
    </source>
</reference>
<dbReference type="AlphaFoldDB" id="D4GKH1"/>
<gene>
    <name evidence="5" type="primary">srlR</name>
    <name evidence="5" type="ordered locus">PANA_0833</name>
</gene>
<dbReference type="SUPFAM" id="SSF46785">
    <property type="entry name" value="Winged helix' DNA-binding domain"/>
    <property type="match status" value="1"/>
</dbReference>
<keyword evidence="3" id="KW-0804">Transcription</keyword>
<dbReference type="Gene3D" id="3.40.50.1360">
    <property type="match status" value="1"/>
</dbReference>
<keyword evidence="2" id="KW-0238">DNA-binding</keyword>
<dbReference type="SMART" id="SM01134">
    <property type="entry name" value="DeoRC"/>
    <property type="match status" value="1"/>
</dbReference>
<dbReference type="PROSITE" id="PS00894">
    <property type="entry name" value="HTH_DEOR_1"/>
    <property type="match status" value="1"/>
</dbReference>
<dbReference type="eggNOG" id="COG1349">
    <property type="taxonomic scope" value="Bacteria"/>
</dbReference>
<dbReference type="GO" id="GO:0003700">
    <property type="term" value="F:DNA-binding transcription factor activity"/>
    <property type="evidence" value="ECO:0007669"/>
    <property type="project" value="InterPro"/>
</dbReference>
<dbReference type="KEGG" id="pam:PANA_0833"/>
<evidence type="ECO:0000256" key="3">
    <source>
        <dbReference type="ARBA" id="ARBA00023163"/>
    </source>
</evidence>
<dbReference type="PANTHER" id="PTHR30363">
    <property type="entry name" value="HTH-TYPE TRANSCRIPTIONAL REGULATOR SRLR-RELATED"/>
    <property type="match status" value="1"/>
</dbReference>
<evidence type="ECO:0000256" key="1">
    <source>
        <dbReference type="ARBA" id="ARBA00023015"/>
    </source>
</evidence>
<keyword evidence="6" id="KW-1185">Reference proteome</keyword>
<dbReference type="STRING" id="706191.PANA_0833"/>
<proteinExistence type="predicted"/>
<dbReference type="NCBIfam" id="NF007753">
    <property type="entry name" value="PRK10434.1"/>
    <property type="match status" value="1"/>
</dbReference>
<organism evidence="5 6">
    <name type="scientific">Pantoea ananatis (strain LMG 20103)</name>
    <dbReference type="NCBI Taxonomy" id="706191"/>
    <lineage>
        <taxon>Bacteria</taxon>
        <taxon>Pseudomonadati</taxon>
        <taxon>Pseudomonadota</taxon>
        <taxon>Gammaproteobacteria</taxon>
        <taxon>Enterobacterales</taxon>
        <taxon>Erwiniaceae</taxon>
        <taxon>Pantoea</taxon>
    </lineage>
</organism>
<dbReference type="EMBL" id="CP001875">
    <property type="protein sequence ID" value="ADD76000.1"/>
    <property type="molecule type" value="Genomic_DNA"/>
</dbReference>
<dbReference type="SUPFAM" id="SSF100950">
    <property type="entry name" value="NagB/RpiA/CoA transferase-like"/>
    <property type="match status" value="1"/>
</dbReference>
<dbReference type="InterPro" id="IPR037171">
    <property type="entry name" value="NagB/RpiA_transferase-like"/>
</dbReference>
<keyword evidence="1" id="KW-0805">Transcription regulation</keyword>
<dbReference type="PANTHER" id="PTHR30363:SF57">
    <property type="entry name" value="GLUCITOL OPERON REPRESSOR"/>
    <property type="match status" value="1"/>
</dbReference>
<dbReference type="Pfam" id="PF08220">
    <property type="entry name" value="HTH_DeoR"/>
    <property type="match status" value="1"/>
</dbReference>
<dbReference type="GO" id="GO:0003677">
    <property type="term" value="F:DNA binding"/>
    <property type="evidence" value="ECO:0007669"/>
    <property type="project" value="UniProtKB-KW"/>
</dbReference>
<dbReference type="InterPro" id="IPR018356">
    <property type="entry name" value="Tscrpt_reg_HTH_DeoR_CS"/>
</dbReference>
<dbReference type="FunFam" id="3.40.50.1360:FF:000006">
    <property type="entry name" value="Glucitol operon repressor"/>
    <property type="match status" value="1"/>
</dbReference>
<sequence>MTKPLSDKALLMKPQQRQEAILAYLQKNGKTTIGDLIDYFKATGTTIRKDLTEMEKRSEVIRIHGGVILSHEEGDQPIDHKTHINSDRKRHIAESAIQLVNDGDSLILDTGSTVLQMVRHLKPFNNITVMTNSLHIVNALMELDGDQTILMPGGTLRKKSASFHGGLAESAFRSFNFDKLFIGADGIDLDMGITTFNEVHAVSTSMCAAADRIIVLADSSKFGRKSPNVVCSLDKVDTIITDAGITPHYLQRLVDKKINVIVAGGEDEE</sequence>
<dbReference type="Proteomes" id="UP000001702">
    <property type="component" value="Chromosome"/>
</dbReference>